<sequence>LVHLFELGPVQLALFLAQGLLLLQLLDTCLQFVFSVIFVVKSLAQLVVLVLYLSYLSLQRQLLSYFLLIGLLGFQQLVLQHIHTLLCLHHPGLGVNAERSELFVLGVQFLNALGHLLLVAVAIGHLVVQLLHTALEQFSLSLRFASQLTQVFDLVGQVDVLGLQQLLLLGHLSATLSQIVYFHIELFDLAIEAGLELEHSCFL</sequence>
<keyword evidence="1" id="KW-1133">Transmembrane helix</keyword>
<feature type="transmembrane region" description="Helical" evidence="1">
    <location>
        <begin position="102"/>
        <end position="128"/>
    </location>
</feature>
<comment type="caution">
    <text evidence="2">The sequence shown here is derived from an EMBL/GenBank/DDBJ whole genome shotgun (WGS) entry which is preliminary data.</text>
</comment>
<dbReference type="AlphaFoldDB" id="A0A3M7QV57"/>
<feature type="transmembrane region" description="Helical" evidence="1">
    <location>
        <begin position="32"/>
        <end position="55"/>
    </location>
</feature>
<organism evidence="2 3">
    <name type="scientific">Brachionus plicatilis</name>
    <name type="common">Marine rotifer</name>
    <name type="synonym">Brachionus muelleri</name>
    <dbReference type="NCBI Taxonomy" id="10195"/>
    <lineage>
        <taxon>Eukaryota</taxon>
        <taxon>Metazoa</taxon>
        <taxon>Spiralia</taxon>
        <taxon>Gnathifera</taxon>
        <taxon>Rotifera</taxon>
        <taxon>Eurotatoria</taxon>
        <taxon>Monogononta</taxon>
        <taxon>Pseudotrocha</taxon>
        <taxon>Ploima</taxon>
        <taxon>Brachionidae</taxon>
        <taxon>Brachionus</taxon>
    </lineage>
</organism>
<dbReference type="EMBL" id="REGN01005063">
    <property type="protein sequence ID" value="RNA14994.1"/>
    <property type="molecule type" value="Genomic_DNA"/>
</dbReference>
<evidence type="ECO:0000313" key="2">
    <source>
        <dbReference type="EMBL" id="RNA14994.1"/>
    </source>
</evidence>
<feature type="non-terminal residue" evidence="2">
    <location>
        <position position="1"/>
    </location>
</feature>
<accession>A0A3M7QV57</accession>
<feature type="transmembrane region" description="Helical" evidence="1">
    <location>
        <begin position="62"/>
        <end position="82"/>
    </location>
</feature>
<evidence type="ECO:0000313" key="3">
    <source>
        <dbReference type="Proteomes" id="UP000276133"/>
    </source>
</evidence>
<keyword evidence="1" id="KW-0812">Transmembrane</keyword>
<proteinExistence type="predicted"/>
<keyword evidence="3" id="KW-1185">Reference proteome</keyword>
<gene>
    <name evidence="2" type="ORF">BpHYR1_007407</name>
</gene>
<evidence type="ECO:0000256" key="1">
    <source>
        <dbReference type="SAM" id="Phobius"/>
    </source>
</evidence>
<name>A0A3M7QV57_BRAPC</name>
<keyword evidence="1" id="KW-0472">Membrane</keyword>
<protein>
    <submittedName>
        <fullName evidence="2">Uncharacterized protein</fullName>
    </submittedName>
</protein>
<dbReference type="Proteomes" id="UP000276133">
    <property type="component" value="Unassembled WGS sequence"/>
</dbReference>
<reference evidence="2 3" key="1">
    <citation type="journal article" date="2018" name="Sci. Rep.">
        <title>Genomic signatures of local adaptation to the degree of environmental predictability in rotifers.</title>
        <authorList>
            <person name="Franch-Gras L."/>
            <person name="Hahn C."/>
            <person name="Garcia-Roger E.M."/>
            <person name="Carmona M.J."/>
            <person name="Serra M."/>
            <person name="Gomez A."/>
        </authorList>
    </citation>
    <scope>NUCLEOTIDE SEQUENCE [LARGE SCALE GENOMIC DNA]</scope>
    <source>
        <strain evidence="2">HYR1</strain>
    </source>
</reference>